<comment type="caution">
    <text evidence="3">The sequence shown here is derived from an EMBL/GenBank/DDBJ whole genome shotgun (WGS) entry which is preliminary data.</text>
</comment>
<dbReference type="RefSeq" id="WP_008905395.1">
    <property type="nucleotide sequence ID" value="NZ_JAVDWE010000014.1"/>
</dbReference>
<organism evidence="3 4">
    <name type="scientific">Hydrogenophaga laconesensis</name>
    <dbReference type="NCBI Taxonomy" id="1805971"/>
    <lineage>
        <taxon>Bacteria</taxon>
        <taxon>Pseudomonadati</taxon>
        <taxon>Pseudomonadota</taxon>
        <taxon>Betaproteobacteria</taxon>
        <taxon>Burkholderiales</taxon>
        <taxon>Comamonadaceae</taxon>
        <taxon>Hydrogenophaga</taxon>
    </lineage>
</organism>
<name>A0ABU1VG19_9BURK</name>
<evidence type="ECO:0000313" key="4">
    <source>
        <dbReference type="Proteomes" id="UP001265550"/>
    </source>
</evidence>
<dbReference type="Pfam" id="PF12172">
    <property type="entry name" value="zf-ChsH2"/>
    <property type="match status" value="1"/>
</dbReference>
<proteinExistence type="predicted"/>
<dbReference type="InterPro" id="IPR002878">
    <property type="entry name" value="ChsH2_C"/>
</dbReference>
<dbReference type="Pfam" id="PF01796">
    <property type="entry name" value="OB_ChsH2_C"/>
    <property type="match status" value="1"/>
</dbReference>
<evidence type="ECO:0000313" key="3">
    <source>
        <dbReference type="EMBL" id="MDR7096411.1"/>
    </source>
</evidence>
<dbReference type="Proteomes" id="UP001265550">
    <property type="component" value="Unassembled WGS sequence"/>
</dbReference>
<reference evidence="3 4" key="1">
    <citation type="submission" date="2023-07" db="EMBL/GenBank/DDBJ databases">
        <title>Sorghum-associated microbial communities from plants grown in Nebraska, USA.</title>
        <authorList>
            <person name="Schachtman D."/>
        </authorList>
    </citation>
    <scope>NUCLEOTIDE SEQUENCE [LARGE SCALE GENOMIC DNA]</scope>
    <source>
        <strain evidence="3 4">BE240</strain>
    </source>
</reference>
<dbReference type="PANTHER" id="PTHR34075:SF5">
    <property type="entry name" value="BLR3430 PROTEIN"/>
    <property type="match status" value="1"/>
</dbReference>
<accession>A0ABU1VG19</accession>
<evidence type="ECO:0000259" key="2">
    <source>
        <dbReference type="Pfam" id="PF12172"/>
    </source>
</evidence>
<dbReference type="InterPro" id="IPR052513">
    <property type="entry name" value="Thioester_dehydratase-like"/>
</dbReference>
<keyword evidence="4" id="KW-1185">Reference proteome</keyword>
<dbReference type="Gene3D" id="6.10.30.10">
    <property type="match status" value="1"/>
</dbReference>
<dbReference type="EMBL" id="JAVDWE010000014">
    <property type="protein sequence ID" value="MDR7096411.1"/>
    <property type="molecule type" value="Genomic_DNA"/>
</dbReference>
<gene>
    <name evidence="3" type="ORF">J2X09_004168</name>
</gene>
<dbReference type="InterPro" id="IPR012340">
    <property type="entry name" value="NA-bd_OB-fold"/>
</dbReference>
<sequence>MINLKDAHLKPQPMPDADSDIYWRGIQEGKLLLQHCPACGHVQLYQQAICRECGSERLEHRAASGRAKVHSFSVVHRAPGPAFKQDTPYAVLLVELEEGPRMISSFIGADPSAVTFDMAVELVCEPVGGGVSLPRFRAAGPPA</sequence>
<dbReference type="InterPro" id="IPR022002">
    <property type="entry name" value="ChsH2_Znr"/>
</dbReference>
<feature type="domain" description="ChsH2 C-terminal OB-fold" evidence="1">
    <location>
        <begin position="61"/>
        <end position="123"/>
    </location>
</feature>
<dbReference type="SUPFAM" id="SSF50249">
    <property type="entry name" value="Nucleic acid-binding proteins"/>
    <property type="match status" value="1"/>
</dbReference>
<evidence type="ECO:0000259" key="1">
    <source>
        <dbReference type="Pfam" id="PF01796"/>
    </source>
</evidence>
<feature type="domain" description="ChsH2 rubredoxin-like zinc ribbon" evidence="2">
    <location>
        <begin position="23"/>
        <end position="59"/>
    </location>
</feature>
<dbReference type="PANTHER" id="PTHR34075">
    <property type="entry name" value="BLR3430 PROTEIN"/>
    <property type="match status" value="1"/>
</dbReference>
<protein>
    <submittedName>
        <fullName evidence="3">OB-fold protein</fullName>
    </submittedName>
</protein>